<dbReference type="PANTHER" id="PTHR13318">
    <property type="entry name" value="PARTNER OF PAIRED, ISOFORM B-RELATED"/>
    <property type="match status" value="1"/>
</dbReference>
<dbReference type="AlphaFoldDB" id="A0AAJ6QSR8"/>
<dbReference type="InterPro" id="IPR032675">
    <property type="entry name" value="LRR_dom_sf"/>
</dbReference>
<evidence type="ECO:0000259" key="1">
    <source>
        <dbReference type="PROSITE" id="PS50181"/>
    </source>
</evidence>
<dbReference type="PANTHER" id="PTHR13318:SF95">
    <property type="entry name" value="F-BOX PROTEIN YLR352W"/>
    <property type="match status" value="1"/>
</dbReference>
<dbReference type="Pfam" id="PF00646">
    <property type="entry name" value="F-box"/>
    <property type="match status" value="1"/>
</dbReference>
<accession>A0AAJ6QSR8</accession>
<organism evidence="2 3">
    <name type="scientific">Galendromus occidentalis</name>
    <name type="common">western predatory mite</name>
    <dbReference type="NCBI Taxonomy" id="34638"/>
    <lineage>
        <taxon>Eukaryota</taxon>
        <taxon>Metazoa</taxon>
        <taxon>Ecdysozoa</taxon>
        <taxon>Arthropoda</taxon>
        <taxon>Chelicerata</taxon>
        <taxon>Arachnida</taxon>
        <taxon>Acari</taxon>
        <taxon>Parasitiformes</taxon>
        <taxon>Mesostigmata</taxon>
        <taxon>Gamasina</taxon>
        <taxon>Phytoseioidea</taxon>
        <taxon>Phytoseiidae</taxon>
        <taxon>Typhlodrominae</taxon>
        <taxon>Galendromus</taxon>
    </lineage>
</organism>
<reference evidence="3" key="1">
    <citation type="submission" date="2025-08" db="UniProtKB">
        <authorList>
            <consortium name="RefSeq"/>
        </authorList>
    </citation>
    <scope>IDENTIFICATION</scope>
</reference>
<protein>
    <submittedName>
        <fullName evidence="3">Uncharacterized protein LOC100900926</fullName>
    </submittedName>
</protein>
<evidence type="ECO:0000313" key="3">
    <source>
        <dbReference type="RefSeq" id="XP_003742844.2"/>
    </source>
</evidence>
<feature type="domain" description="F-box" evidence="1">
    <location>
        <begin position="6"/>
        <end position="52"/>
    </location>
</feature>
<dbReference type="Gene3D" id="1.20.1280.50">
    <property type="match status" value="1"/>
</dbReference>
<dbReference type="KEGG" id="goe:100900926"/>
<dbReference type="GO" id="GO:0019005">
    <property type="term" value="C:SCF ubiquitin ligase complex"/>
    <property type="evidence" value="ECO:0007669"/>
    <property type="project" value="TreeGrafter"/>
</dbReference>
<dbReference type="SUPFAM" id="SSF52047">
    <property type="entry name" value="RNI-like"/>
    <property type="match status" value="2"/>
</dbReference>
<gene>
    <name evidence="3" type="primary">LOC100900926</name>
</gene>
<dbReference type="InterPro" id="IPR036047">
    <property type="entry name" value="F-box-like_dom_sf"/>
</dbReference>
<dbReference type="GeneID" id="100900926"/>
<keyword evidence="2" id="KW-1185">Reference proteome</keyword>
<dbReference type="SUPFAM" id="SSF81383">
    <property type="entry name" value="F-box domain"/>
    <property type="match status" value="1"/>
</dbReference>
<name>A0AAJ6QSR8_9ACAR</name>
<dbReference type="Gene3D" id="3.80.10.10">
    <property type="entry name" value="Ribonuclease Inhibitor"/>
    <property type="match status" value="2"/>
</dbReference>
<dbReference type="InterPro" id="IPR001810">
    <property type="entry name" value="F-box_dom"/>
</dbReference>
<dbReference type="RefSeq" id="XP_003742844.2">
    <property type="nucleotide sequence ID" value="XM_003742796.2"/>
</dbReference>
<dbReference type="GO" id="GO:0031146">
    <property type="term" value="P:SCF-dependent proteasomal ubiquitin-dependent protein catabolic process"/>
    <property type="evidence" value="ECO:0007669"/>
    <property type="project" value="TreeGrafter"/>
</dbReference>
<evidence type="ECO:0000313" key="2">
    <source>
        <dbReference type="Proteomes" id="UP000694867"/>
    </source>
</evidence>
<dbReference type="Proteomes" id="UP000694867">
    <property type="component" value="Unplaced"/>
</dbReference>
<proteinExistence type="predicted"/>
<dbReference type="PROSITE" id="PS50181">
    <property type="entry name" value="FBOX"/>
    <property type="match status" value="1"/>
</dbReference>
<dbReference type="SMART" id="SM00256">
    <property type="entry name" value="FBOX"/>
    <property type="match status" value="1"/>
</dbReference>
<sequence>MAEREVIEMRNFPDELLLRLLSSLDPLERLKCSLVCRRWLQLLPAFSWLEDVQVVIRGADLNQAVGVLRRTQRQYKHLSIIEANLDRIDPEFWANIGRYLRDLELIRCTWTPMAFYTIILQCPKLEFLMFSNPDSSDAKTIGNASLFELPDTVSLEALRVAFSGIKHVSPKAKMSTRTLERLLDAMPNLESISAGCYDGKPRRNPPFLLEQEWNSDMSFLDLLSDDHVTSIADKAPERLRDLRLGWGGRLTRKAFEALSTMSNLRLLDIFRPRNLNNDYFAQILLNCTKLEHLSLRSAGLYSGPSFKHLPKLKELRRLSLFCFKMGEEHLPHLANLPTLQHLQLNSCDFGNDFDTFLGISRLPKLRSFELTMSLINPDWFVTVADEFRTLVELCIKDVDVFTNVTVSKIISLECLRSLILWGPAEDMDSSQESGSPDRETVKLSLSPEVELNEPHVQEGQLSFLDLNRCRKIRNSGLVELLRGEPQLQIIRILNCSLITNHCLEELKTLCPLLERLTVEPFADEKIEEFAQLRPLVEVRGSS</sequence>